<evidence type="ECO:0000256" key="21">
    <source>
        <dbReference type="PROSITE-ProRule" id="PRU10141"/>
    </source>
</evidence>
<evidence type="ECO:0000313" key="24">
    <source>
        <dbReference type="Proteomes" id="UP000248484"/>
    </source>
</evidence>
<dbReference type="SMART" id="SM01331">
    <property type="entry name" value="DUF3635"/>
    <property type="match status" value="1"/>
</dbReference>
<keyword evidence="6" id="KW-0158">Chromosome</keyword>
<dbReference type="GO" id="GO:0051276">
    <property type="term" value="P:chromosome organization"/>
    <property type="evidence" value="ECO:0007669"/>
    <property type="project" value="UniProtKB-ARBA"/>
</dbReference>
<dbReference type="GeneID" id="102984084"/>
<feature type="region of interest" description="Disordered" evidence="22">
    <location>
        <begin position="265"/>
        <end position="345"/>
    </location>
</feature>
<dbReference type="InterPro" id="IPR024604">
    <property type="entry name" value="GSG2_C"/>
</dbReference>
<dbReference type="InParanoid" id="A0A2Y9FKR2"/>
<comment type="function">
    <text evidence="18">Serine/threonine-protein kinase that phosphorylates histone H3 at 'Thr-3' (H3T3ph) during mitosis. May act through H3T3ph to both position and modulate activation of AURKB and other components of the chromosomal passenger complex (CPC) at centromeres to ensure proper chromatid cohesion, metaphase alignment and normal progression through the cell cycle.</text>
</comment>
<dbReference type="Proteomes" id="UP000248484">
    <property type="component" value="Unplaced"/>
</dbReference>
<dbReference type="RefSeq" id="XP_007125530.1">
    <property type="nucleotide sequence ID" value="XM_007125468.2"/>
</dbReference>
<comment type="cofactor">
    <cofactor evidence="1">
        <name>Mg(2+)</name>
        <dbReference type="ChEBI" id="CHEBI:18420"/>
    </cofactor>
</comment>
<comment type="subcellular location">
    <subcellularLocation>
        <location evidence="4">Chromosome</location>
    </subcellularLocation>
    <subcellularLocation>
        <location evidence="3">Cytoplasm</location>
        <location evidence="3">Cytoskeleton</location>
        <location evidence="3">Spindle</location>
    </subcellularLocation>
    <subcellularLocation>
        <location evidence="2">Nucleus</location>
    </subcellularLocation>
</comment>
<keyword evidence="7" id="KW-0963">Cytoplasm</keyword>
<evidence type="ECO:0000256" key="13">
    <source>
        <dbReference type="ARBA" id="ARBA00022840"/>
    </source>
</evidence>
<evidence type="ECO:0000256" key="16">
    <source>
        <dbReference type="ARBA" id="ARBA00047899"/>
    </source>
</evidence>
<dbReference type="InterPro" id="IPR011009">
    <property type="entry name" value="Kinase-like_dom_sf"/>
</dbReference>
<name>A0A2Y9FKR2_PHYMC</name>
<evidence type="ECO:0000313" key="25">
    <source>
        <dbReference type="RefSeq" id="XP_007125530.1"/>
    </source>
</evidence>
<evidence type="ECO:0000256" key="12">
    <source>
        <dbReference type="ARBA" id="ARBA00022777"/>
    </source>
</evidence>
<evidence type="ECO:0000256" key="4">
    <source>
        <dbReference type="ARBA" id="ARBA00004286"/>
    </source>
</evidence>
<feature type="compositionally biased region" description="Low complexity" evidence="22">
    <location>
        <begin position="46"/>
        <end position="63"/>
    </location>
</feature>
<dbReference type="AlphaFoldDB" id="A0A2Y9FKR2"/>
<keyword evidence="15" id="KW-0539">Nucleus</keyword>
<proteinExistence type="predicted"/>
<evidence type="ECO:0000256" key="17">
    <source>
        <dbReference type="ARBA" id="ARBA00048679"/>
    </source>
</evidence>
<dbReference type="OrthoDB" id="21018at2759"/>
<keyword evidence="11 21" id="KW-0547">Nucleotide-binding</keyword>
<evidence type="ECO:0000256" key="8">
    <source>
        <dbReference type="ARBA" id="ARBA00022527"/>
    </source>
</evidence>
<dbReference type="InterPro" id="IPR017441">
    <property type="entry name" value="Protein_kinase_ATP_BS"/>
</dbReference>
<evidence type="ECO:0000256" key="5">
    <source>
        <dbReference type="ARBA" id="ARBA00012513"/>
    </source>
</evidence>
<accession>A0A2Y9FKR2</accession>
<dbReference type="Pfam" id="PF12330">
    <property type="entry name" value="Haspin_kinase"/>
    <property type="match status" value="1"/>
</dbReference>
<dbReference type="CTD" id="83903"/>
<evidence type="ECO:0000256" key="1">
    <source>
        <dbReference type="ARBA" id="ARBA00001946"/>
    </source>
</evidence>
<dbReference type="PANTHER" id="PTHR24419">
    <property type="entry name" value="INTERLEUKIN-1 RECEPTOR-ASSOCIATED KINASE"/>
    <property type="match status" value="1"/>
</dbReference>
<dbReference type="GO" id="GO:0035556">
    <property type="term" value="P:intracellular signal transduction"/>
    <property type="evidence" value="ECO:0007669"/>
    <property type="project" value="TreeGrafter"/>
</dbReference>
<keyword evidence="12 25" id="KW-0418">Kinase</keyword>
<keyword evidence="10" id="KW-0808">Transferase</keyword>
<dbReference type="GO" id="GO:0005819">
    <property type="term" value="C:spindle"/>
    <property type="evidence" value="ECO:0007669"/>
    <property type="project" value="UniProtKB-SubCell"/>
</dbReference>
<keyword evidence="13 21" id="KW-0067">ATP-binding</keyword>
<dbReference type="Gene3D" id="1.10.510.10">
    <property type="entry name" value="Transferase(Phosphotransferase) domain 1"/>
    <property type="match status" value="1"/>
</dbReference>
<dbReference type="PROSITE" id="PS00107">
    <property type="entry name" value="PROTEIN_KINASE_ATP"/>
    <property type="match status" value="1"/>
</dbReference>
<dbReference type="GO" id="GO:0005737">
    <property type="term" value="C:cytoplasm"/>
    <property type="evidence" value="ECO:0007669"/>
    <property type="project" value="TreeGrafter"/>
</dbReference>
<dbReference type="EC" id="2.7.11.1" evidence="5"/>
<dbReference type="GO" id="GO:0005694">
    <property type="term" value="C:chromosome"/>
    <property type="evidence" value="ECO:0007669"/>
    <property type="project" value="UniProtKB-SubCell"/>
</dbReference>
<dbReference type="GO" id="GO:1901991">
    <property type="term" value="P:negative regulation of mitotic cell cycle phase transition"/>
    <property type="evidence" value="ECO:0007669"/>
    <property type="project" value="UniProtKB-ARBA"/>
</dbReference>
<evidence type="ECO:0000256" key="10">
    <source>
        <dbReference type="ARBA" id="ARBA00022679"/>
    </source>
</evidence>
<feature type="domain" description="Protein kinase" evidence="23">
    <location>
        <begin position="467"/>
        <end position="799"/>
    </location>
</feature>
<dbReference type="GO" id="GO:0005524">
    <property type="term" value="F:ATP binding"/>
    <property type="evidence" value="ECO:0007669"/>
    <property type="project" value="UniProtKB-UniRule"/>
</dbReference>
<evidence type="ECO:0000256" key="22">
    <source>
        <dbReference type="SAM" id="MobiDB-lite"/>
    </source>
</evidence>
<reference evidence="25" key="1">
    <citation type="submission" date="2025-08" db="UniProtKB">
        <authorList>
            <consortium name="RefSeq"/>
        </authorList>
    </citation>
    <scope>IDENTIFICATION</scope>
    <source>
        <tissue evidence="25">Muscle</tissue>
    </source>
</reference>
<evidence type="ECO:0000256" key="6">
    <source>
        <dbReference type="ARBA" id="ARBA00022454"/>
    </source>
</evidence>
<evidence type="ECO:0000256" key="18">
    <source>
        <dbReference type="ARBA" id="ARBA00053811"/>
    </source>
</evidence>
<feature type="region of interest" description="Disordered" evidence="22">
    <location>
        <begin position="1"/>
        <end position="106"/>
    </location>
</feature>
<feature type="binding site" evidence="21">
    <location>
        <position position="494"/>
    </location>
    <ligand>
        <name>ATP</name>
        <dbReference type="ChEBI" id="CHEBI:30616"/>
    </ligand>
</feature>
<evidence type="ECO:0000256" key="15">
    <source>
        <dbReference type="ARBA" id="ARBA00023242"/>
    </source>
</evidence>
<gene>
    <name evidence="25" type="primary">HASPIN</name>
</gene>
<dbReference type="InterPro" id="IPR000719">
    <property type="entry name" value="Prot_kinase_dom"/>
</dbReference>
<dbReference type="KEGG" id="pcad:102984084"/>
<dbReference type="GO" id="GO:0000278">
    <property type="term" value="P:mitotic cell cycle"/>
    <property type="evidence" value="ECO:0007669"/>
    <property type="project" value="TreeGrafter"/>
</dbReference>
<sequence length="799" mass="87904">MAASLRRPGSRLFRTYGVAGGGGPRRRPGQAAVQWFPPQDQKRFFSSSSSDASGGGPSQSVVSDDPDDPDFPGSPVGQRRRRAGGRLSKDRPSMIATPRRLKLRARCPQKCSTPCGPLGPPPFPNDHPGLLSPDLSVCGQPRDGGELGASASLLSSPASPGPGSPAPGDSICTDPSAFLDAASETPSAFHLPEASLDQEPLPCSQEAEAAGGRLVRLAHQARASLRSALCSFLDSGNPEDSELGPDGKNLRESCCDRELVGRRLESPGLYSTGKKRATDRDSGREAGSQEAVQIEYGEARGCKGGMAPGKSNRPERTGPSRKRRHQETAETSLHHHHQFKKGQKMEKDSFVTQDLTRLQNACSWTKARASFSFHKKKTVTATSKVCSAYTTASSLSESLLSEYSNLPVTNRTNSALYPWHFSSMYLLTPLKTLHATDKKASDAEKVYGECSQEGPIPFSDCLSSEKLACCEKIGEGVFGEVFQTVANHTPVALKIIAIEGQKLVNGAHQKTFEEILPEIIISKELSLLSDEVCNRTEGFIGLNSVRCVQGSYPPLLLQAWDRYNSTKGSANDRPDFFEEDQLFVVLEFEFGGIDLEQMRTKLSSIATAKSILHQITASLAVAEASLNFEHRDLHWGNVLLKKTSLKELHYTLNGKTSSIPTRGLQVNIIDYTLSRLERDGIVVFCDISMDQDLFTGEGDYQFEIYRLMRKENNNCWDEYHPYNNVLWLHYLTDKILKQVTFKSKGNTPALKQMRRKIKHFHQTVLNFSSATDLLCQHSLFKEAGVADRPQRRGRRSGRP</sequence>
<dbReference type="Gene3D" id="3.30.200.20">
    <property type="entry name" value="Phosphorylase Kinase, domain 1"/>
    <property type="match status" value="1"/>
</dbReference>
<feature type="compositionally biased region" description="Low complexity" evidence="22">
    <location>
        <begin position="148"/>
        <end position="158"/>
    </location>
</feature>
<dbReference type="PROSITE" id="PS50011">
    <property type="entry name" value="PROTEIN_KINASE_DOM"/>
    <property type="match status" value="1"/>
</dbReference>
<evidence type="ECO:0000256" key="20">
    <source>
        <dbReference type="ARBA" id="ARBA00081741"/>
    </source>
</evidence>
<evidence type="ECO:0000256" key="14">
    <source>
        <dbReference type="ARBA" id="ARBA00023212"/>
    </source>
</evidence>
<dbReference type="STRING" id="9755.ENSPCTP00005029803"/>
<dbReference type="FunCoup" id="A0A2Y9FKR2">
    <property type="interactions" value="552"/>
</dbReference>
<dbReference type="GO" id="GO:0005634">
    <property type="term" value="C:nucleus"/>
    <property type="evidence" value="ECO:0007669"/>
    <property type="project" value="UniProtKB-SubCell"/>
</dbReference>
<evidence type="ECO:0000256" key="11">
    <source>
        <dbReference type="ARBA" id="ARBA00022741"/>
    </source>
</evidence>
<evidence type="ECO:0000256" key="2">
    <source>
        <dbReference type="ARBA" id="ARBA00004123"/>
    </source>
</evidence>
<evidence type="ECO:0000256" key="7">
    <source>
        <dbReference type="ARBA" id="ARBA00022490"/>
    </source>
</evidence>
<keyword evidence="24" id="KW-1185">Reference proteome</keyword>
<protein>
    <recommendedName>
        <fullName evidence="19">Serine/threonine-protein kinase haspin</fullName>
        <ecNumber evidence="5">2.7.11.1</ecNumber>
    </recommendedName>
    <alternativeName>
        <fullName evidence="20">Germ cell-specific gene 2 protein</fullName>
    </alternativeName>
</protein>
<keyword evidence="14" id="KW-0206">Cytoskeleton</keyword>
<comment type="catalytic activity">
    <reaction evidence="17">
        <text>L-seryl-[protein] + ATP = O-phospho-L-seryl-[protein] + ADP + H(+)</text>
        <dbReference type="Rhea" id="RHEA:17989"/>
        <dbReference type="Rhea" id="RHEA-COMP:9863"/>
        <dbReference type="Rhea" id="RHEA-COMP:11604"/>
        <dbReference type="ChEBI" id="CHEBI:15378"/>
        <dbReference type="ChEBI" id="CHEBI:29999"/>
        <dbReference type="ChEBI" id="CHEBI:30616"/>
        <dbReference type="ChEBI" id="CHEBI:83421"/>
        <dbReference type="ChEBI" id="CHEBI:456216"/>
        <dbReference type="EC" id="2.7.11.1"/>
    </reaction>
</comment>
<keyword evidence="8" id="KW-0723">Serine/threonine-protein kinase</keyword>
<keyword evidence="9" id="KW-0597">Phosphoprotein</keyword>
<dbReference type="SUPFAM" id="SSF56112">
    <property type="entry name" value="Protein kinase-like (PK-like)"/>
    <property type="match status" value="1"/>
</dbReference>
<dbReference type="GO" id="GO:0072354">
    <property type="term" value="F:histone H3T3 kinase activity"/>
    <property type="evidence" value="ECO:0007669"/>
    <property type="project" value="TreeGrafter"/>
</dbReference>
<dbReference type="FunFam" id="3.30.200.20:FF:000409">
    <property type="entry name" value="serine/threonine-protein kinase haspin"/>
    <property type="match status" value="1"/>
</dbReference>
<comment type="catalytic activity">
    <reaction evidence="16">
        <text>L-threonyl-[protein] + ATP = O-phospho-L-threonyl-[protein] + ADP + H(+)</text>
        <dbReference type="Rhea" id="RHEA:46608"/>
        <dbReference type="Rhea" id="RHEA-COMP:11060"/>
        <dbReference type="Rhea" id="RHEA-COMP:11605"/>
        <dbReference type="ChEBI" id="CHEBI:15378"/>
        <dbReference type="ChEBI" id="CHEBI:30013"/>
        <dbReference type="ChEBI" id="CHEBI:30616"/>
        <dbReference type="ChEBI" id="CHEBI:61977"/>
        <dbReference type="ChEBI" id="CHEBI:456216"/>
        <dbReference type="EC" id="2.7.11.1"/>
    </reaction>
</comment>
<evidence type="ECO:0000259" key="23">
    <source>
        <dbReference type="PROSITE" id="PS50011"/>
    </source>
</evidence>
<dbReference type="PANTHER" id="PTHR24419:SF18">
    <property type="entry name" value="SERINE_THREONINE-PROTEIN KINASE HASPIN"/>
    <property type="match status" value="1"/>
</dbReference>
<evidence type="ECO:0000256" key="19">
    <source>
        <dbReference type="ARBA" id="ARBA00069281"/>
    </source>
</evidence>
<organism evidence="24 25">
    <name type="scientific">Physeter macrocephalus</name>
    <name type="common">Sperm whale</name>
    <name type="synonym">Physeter catodon</name>
    <dbReference type="NCBI Taxonomy" id="9755"/>
    <lineage>
        <taxon>Eukaryota</taxon>
        <taxon>Metazoa</taxon>
        <taxon>Chordata</taxon>
        <taxon>Craniata</taxon>
        <taxon>Vertebrata</taxon>
        <taxon>Euteleostomi</taxon>
        <taxon>Mammalia</taxon>
        <taxon>Eutheria</taxon>
        <taxon>Laurasiatheria</taxon>
        <taxon>Artiodactyla</taxon>
        <taxon>Whippomorpha</taxon>
        <taxon>Cetacea</taxon>
        <taxon>Odontoceti</taxon>
        <taxon>Physeteridae</taxon>
        <taxon>Physeter</taxon>
    </lineage>
</organism>
<dbReference type="FunFam" id="1.10.510.10:FF:000401">
    <property type="entry name" value="serine/threonine-protein kinase haspin"/>
    <property type="match status" value="1"/>
</dbReference>
<feature type="region of interest" description="Disordered" evidence="22">
    <location>
        <begin position="118"/>
        <end position="176"/>
    </location>
</feature>
<evidence type="ECO:0000256" key="9">
    <source>
        <dbReference type="ARBA" id="ARBA00022553"/>
    </source>
</evidence>
<evidence type="ECO:0000256" key="3">
    <source>
        <dbReference type="ARBA" id="ARBA00004186"/>
    </source>
</evidence>